<dbReference type="EMBL" id="JBAHYK010000365">
    <property type="protein sequence ID" value="KAL0574782.1"/>
    <property type="molecule type" value="Genomic_DNA"/>
</dbReference>
<evidence type="ECO:0000256" key="1">
    <source>
        <dbReference type="SAM" id="SignalP"/>
    </source>
</evidence>
<dbReference type="Proteomes" id="UP001465976">
    <property type="component" value="Unassembled WGS sequence"/>
</dbReference>
<keyword evidence="4" id="KW-1185">Reference proteome</keyword>
<gene>
    <name evidence="3" type="ORF">V5O48_007174</name>
</gene>
<feature type="domain" description="SGNH hydrolase-type esterase" evidence="2">
    <location>
        <begin position="34"/>
        <end position="217"/>
    </location>
</feature>
<accession>A0ABR3FI71</accession>
<dbReference type="SUPFAM" id="SSF52266">
    <property type="entry name" value="SGNH hydrolase"/>
    <property type="match status" value="1"/>
</dbReference>
<dbReference type="Pfam" id="PF13472">
    <property type="entry name" value="Lipase_GDSL_2"/>
    <property type="match status" value="1"/>
</dbReference>
<comment type="caution">
    <text evidence="3">The sequence shown here is derived from an EMBL/GenBank/DDBJ whole genome shotgun (WGS) entry which is preliminary data.</text>
</comment>
<sequence length="298" mass="32044">MVFITPNRVLLSLSSYIVLARAIDLVPTSFVLTGDSTTAIQSGWGNGFCGSSNPAIASCLEPGTPCFDLAVGGTTTGTFVDRGYWKTALDTAKAEIAKNRRTIVTIQFGHNDRRAGPPELLAEHLTAMVKEVRDIKAQPVLITSLVVRDFDSTGKKIIDDTLEPYAEATIQVAKNESTHLLDLHAKSLEYCEAIGATNAHKFDPAGADTTHLNEKGMVVFGRMVADLMNNDFGLLGINMLPIFKGLDPKKAQATFSTMGSILVRTGDLDFALSGRRAITNYAMDPSVTVTISSVDTRS</sequence>
<evidence type="ECO:0000313" key="4">
    <source>
        <dbReference type="Proteomes" id="UP001465976"/>
    </source>
</evidence>
<organism evidence="3 4">
    <name type="scientific">Marasmius crinis-equi</name>
    <dbReference type="NCBI Taxonomy" id="585013"/>
    <lineage>
        <taxon>Eukaryota</taxon>
        <taxon>Fungi</taxon>
        <taxon>Dikarya</taxon>
        <taxon>Basidiomycota</taxon>
        <taxon>Agaricomycotina</taxon>
        <taxon>Agaricomycetes</taxon>
        <taxon>Agaricomycetidae</taxon>
        <taxon>Agaricales</taxon>
        <taxon>Marasmiineae</taxon>
        <taxon>Marasmiaceae</taxon>
        <taxon>Marasmius</taxon>
    </lineage>
</organism>
<evidence type="ECO:0000313" key="3">
    <source>
        <dbReference type="EMBL" id="KAL0574782.1"/>
    </source>
</evidence>
<keyword evidence="1" id="KW-0732">Signal</keyword>
<feature type="chain" id="PRO_5046655864" description="SGNH hydrolase-type esterase domain-containing protein" evidence="1">
    <location>
        <begin position="23"/>
        <end position="298"/>
    </location>
</feature>
<dbReference type="PANTHER" id="PTHR43695:SF2">
    <property type="entry name" value="PUTATIVE (AFU_ORTHOLOGUE AFUA_2G17250)-RELATED"/>
    <property type="match status" value="1"/>
</dbReference>
<dbReference type="PANTHER" id="PTHR43695">
    <property type="entry name" value="PUTATIVE (AFU_ORTHOLOGUE AFUA_2G17250)-RELATED"/>
    <property type="match status" value="1"/>
</dbReference>
<proteinExistence type="predicted"/>
<evidence type="ECO:0000259" key="2">
    <source>
        <dbReference type="Pfam" id="PF13472"/>
    </source>
</evidence>
<name>A0ABR3FI71_9AGAR</name>
<reference evidence="3 4" key="1">
    <citation type="submission" date="2024-02" db="EMBL/GenBank/DDBJ databases">
        <title>A draft genome for the cacao thread blight pathogen Marasmius crinis-equi.</title>
        <authorList>
            <person name="Cohen S.P."/>
            <person name="Baruah I.K."/>
            <person name="Amoako-Attah I."/>
            <person name="Bukari Y."/>
            <person name="Meinhardt L.W."/>
            <person name="Bailey B.A."/>
        </authorList>
    </citation>
    <scope>NUCLEOTIDE SEQUENCE [LARGE SCALE GENOMIC DNA]</scope>
    <source>
        <strain evidence="3 4">GH-76</strain>
    </source>
</reference>
<protein>
    <recommendedName>
        <fullName evidence="2">SGNH hydrolase-type esterase domain-containing protein</fullName>
    </recommendedName>
</protein>
<dbReference type="InterPro" id="IPR013830">
    <property type="entry name" value="SGNH_hydro"/>
</dbReference>
<dbReference type="InterPro" id="IPR036514">
    <property type="entry name" value="SGNH_hydro_sf"/>
</dbReference>
<dbReference type="InterPro" id="IPR037459">
    <property type="entry name" value="RhgT-like"/>
</dbReference>
<dbReference type="Gene3D" id="3.40.50.1110">
    <property type="entry name" value="SGNH hydrolase"/>
    <property type="match status" value="1"/>
</dbReference>
<feature type="signal peptide" evidence="1">
    <location>
        <begin position="1"/>
        <end position="22"/>
    </location>
</feature>